<dbReference type="Gene3D" id="1.10.3120.10">
    <property type="entry name" value="Trigger factor, C-terminal domain"/>
    <property type="match status" value="1"/>
</dbReference>
<evidence type="ECO:0000256" key="1">
    <source>
        <dbReference type="ARBA" id="ARBA00000971"/>
    </source>
</evidence>
<keyword evidence="7 12" id="KW-0143">Chaperone</keyword>
<dbReference type="GO" id="GO:0043022">
    <property type="term" value="F:ribosome binding"/>
    <property type="evidence" value="ECO:0007669"/>
    <property type="project" value="TreeGrafter"/>
</dbReference>
<dbReference type="GO" id="GO:0043335">
    <property type="term" value="P:protein unfolding"/>
    <property type="evidence" value="ECO:0007669"/>
    <property type="project" value="TreeGrafter"/>
</dbReference>
<dbReference type="InterPro" id="IPR008880">
    <property type="entry name" value="Trigger_fac_C"/>
</dbReference>
<dbReference type="InterPro" id="IPR027304">
    <property type="entry name" value="Trigger_fact/SurA_dom_sf"/>
</dbReference>
<dbReference type="PANTHER" id="PTHR30560:SF3">
    <property type="entry name" value="TRIGGER FACTOR-LIKE PROTEIN TIG, CHLOROPLASTIC"/>
    <property type="match status" value="1"/>
</dbReference>
<dbReference type="Gene3D" id="3.10.50.40">
    <property type="match status" value="1"/>
</dbReference>
<evidence type="ECO:0000256" key="9">
    <source>
        <dbReference type="ARBA" id="ARBA00023306"/>
    </source>
</evidence>
<dbReference type="Proteomes" id="UP000036923">
    <property type="component" value="Unassembled WGS sequence"/>
</dbReference>
<dbReference type="InterPro" id="IPR046357">
    <property type="entry name" value="PPIase_dom_sf"/>
</dbReference>
<comment type="caution">
    <text evidence="17">The sequence shown here is derived from an EMBL/GenBank/DDBJ whole genome shotgun (WGS) entry which is preliminary data.</text>
</comment>
<dbReference type="PATRIC" id="fig|398512.5.peg.4601"/>
<evidence type="ECO:0000256" key="8">
    <source>
        <dbReference type="ARBA" id="ARBA00023235"/>
    </source>
</evidence>
<dbReference type="GO" id="GO:0051301">
    <property type="term" value="P:cell division"/>
    <property type="evidence" value="ECO:0007669"/>
    <property type="project" value="UniProtKB-KW"/>
</dbReference>
<dbReference type="EMBL" id="LGTC01000001">
    <property type="protein sequence ID" value="KNY29118.1"/>
    <property type="molecule type" value="Genomic_DNA"/>
</dbReference>
<keyword evidence="5 12" id="KW-0132">Cell division</keyword>
<name>A0A0L6JTH2_9FIRM</name>
<dbReference type="EC" id="5.2.1.8" evidence="3 12"/>
<evidence type="ECO:0000256" key="7">
    <source>
        <dbReference type="ARBA" id="ARBA00023186"/>
    </source>
</evidence>
<evidence type="ECO:0000256" key="10">
    <source>
        <dbReference type="ARBA" id="ARBA00024849"/>
    </source>
</evidence>
<dbReference type="InterPro" id="IPR008881">
    <property type="entry name" value="Trigger_fac_ribosome-bd_bac"/>
</dbReference>
<dbReference type="Gene3D" id="3.30.70.1050">
    <property type="entry name" value="Trigger factor ribosome-binding domain"/>
    <property type="match status" value="1"/>
</dbReference>
<evidence type="ECO:0000256" key="12">
    <source>
        <dbReference type="HAMAP-Rule" id="MF_00303"/>
    </source>
</evidence>
<dbReference type="STRING" id="398512.Bccel_4392"/>
<comment type="function">
    <text evidence="10 12">Involved in protein export. Acts as a chaperone by maintaining the newly synthesized protein in an open conformation. Functions as a peptidyl-prolyl cis-trans isomerase.</text>
</comment>
<accession>A0A0L6JTH2</accession>
<evidence type="ECO:0000313" key="18">
    <source>
        <dbReference type="Proteomes" id="UP000036923"/>
    </source>
</evidence>
<evidence type="ECO:0000313" key="17">
    <source>
        <dbReference type="EMBL" id="KNY29118.1"/>
    </source>
</evidence>
<dbReference type="InterPro" id="IPR037041">
    <property type="entry name" value="Trigger_fac_C_sf"/>
</dbReference>
<dbReference type="FunFam" id="3.10.50.40:FF:000001">
    <property type="entry name" value="Trigger factor"/>
    <property type="match status" value="1"/>
</dbReference>
<dbReference type="Pfam" id="PF00254">
    <property type="entry name" value="FKBP_C"/>
    <property type="match status" value="1"/>
</dbReference>
<dbReference type="PROSITE" id="PS50059">
    <property type="entry name" value="FKBP_PPIASE"/>
    <property type="match status" value="1"/>
</dbReference>
<comment type="catalytic activity">
    <reaction evidence="1 12 13">
        <text>[protein]-peptidylproline (omega=180) = [protein]-peptidylproline (omega=0)</text>
        <dbReference type="Rhea" id="RHEA:16237"/>
        <dbReference type="Rhea" id="RHEA-COMP:10747"/>
        <dbReference type="Rhea" id="RHEA-COMP:10748"/>
        <dbReference type="ChEBI" id="CHEBI:83833"/>
        <dbReference type="ChEBI" id="CHEBI:83834"/>
        <dbReference type="EC" id="5.2.1.8"/>
    </reaction>
</comment>
<organism evidence="17 18">
    <name type="scientific">Pseudobacteroides cellulosolvens ATCC 35603 = DSM 2933</name>
    <dbReference type="NCBI Taxonomy" id="398512"/>
    <lineage>
        <taxon>Bacteria</taxon>
        <taxon>Bacillati</taxon>
        <taxon>Bacillota</taxon>
        <taxon>Clostridia</taxon>
        <taxon>Eubacteriales</taxon>
        <taxon>Oscillospiraceae</taxon>
        <taxon>Pseudobacteroides</taxon>
    </lineage>
</organism>
<dbReference type="InterPro" id="IPR001179">
    <property type="entry name" value="PPIase_FKBP_dom"/>
</dbReference>
<dbReference type="OrthoDB" id="9767721at2"/>
<dbReference type="SUPFAM" id="SSF54534">
    <property type="entry name" value="FKBP-like"/>
    <property type="match status" value="1"/>
</dbReference>
<dbReference type="NCBIfam" id="TIGR00115">
    <property type="entry name" value="tig"/>
    <property type="match status" value="1"/>
</dbReference>
<dbReference type="eggNOG" id="COG0544">
    <property type="taxonomic scope" value="Bacteria"/>
</dbReference>
<protein>
    <recommendedName>
        <fullName evidence="4 12">Trigger factor</fullName>
        <shortName evidence="12">TF</shortName>
        <ecNumber evidence="3 12">5.2.1.8</ecNumber>
    </recommendedName>
    <alternativeName>
        <fullName evidence="11 12">PPIase</fullName>
    </alternativeName>
</protein>
<feature type="coiled-coil region" evidence="15">
    <location>
        <begin position="368"/>
        <end position="395"/>
    </location>
</feature>
<evidence type="ECO:0000256" key="6">
    <source>
        <dbReference type="ARBA" id="ARBA00023110"/>
    </source>
</evidence>
<evidence type="ECO:0000256" key="15">
    <source>
        <dbReference type="SAM" id="Coils"/>
    </source>
</evidence>
<dbReference type="HAMAP" id="MF_00303">
    <property type="entry name" value="Trigger_factor_Tig"/>
    <property type="match status" value="1"/>
</dbReference>
<dbReference type="SUPFAM" id="SSF109998">
    <property type="entry name" value="Triger factor/SurA peptide-binding domain-like"/>
    <property type="match status" value="1"/>
</dbReference>
<dbReference type="Pfam" id="PF05698">
    <property type="entry name" value="Trigger_C"/>
    <property type="match status" value="1"/>
</dbReference>
<reference evidence="18" key="1">
    <citation type="submission" date="2015-07" db="EMBL/GenBank/DDBJ databases">
        <title>Near-Complete Genome Sequence of the Cellulolytic Bacterium Bacteroides (Pseudobacteroides) cellulosolvens ATCC 35603.</title>
        <authorList>
            <person name="Dassa B."/>
            <person name="Utturkar S.M."/>
            <person name="Klingeman D.M."/>
            <person name="Hurt R.A."/>
            <person name="Keller M."/>
            <person name="Xu J."/>
            <person name="Reddy Y.H.K."/>
            <person name="Borovok I."/>
            <person name="Grinberg I.R."/>
            <person name="Lamed R."/>
            <person name="Zhivin O."/>
            <person name="Bayer E.A."/>
            <person name="Brown S.D."/>
        </authorList>
    </citation>
    <scope>NUCLEOTIDE SEQUENCE [LARGE SCALE GENOMIC DNA]</scope>
    <source>
        <strain evidence="18">DSM 2933</strain>
    </source>
</reference>
<comment type="subcellular location">
    <subcellularLocation>
        <location evidence="12">Cytoplasm</location>
    </subcellularLocation>
    <text evidence="12">About half TF is bound to the ribosome near the polypeptide exit tunnel while the other half is free in the cytoplasm.</text>
</comment>
<comment type="similarity">
    <text evidence="2 12 14">Belongs to the FKBP-type PPIase family. Tig subfamily.</text>
</comment>
<dbReference type="AlphaFoldDB" id="A0A0L6JTH2"/>
<evidence type="ECO:0000256" key="5">
    <source>
        <dbReference type="ARBA" id="ARBA00022618"/>
    </source>
</evidence>
<dbReference type="GO" id="GO:0003755">
    <property type="term" value="F:peptidyl-prolyl cis-trans isomerase activity"/>
    <property type="evidence" value="ECO:0007669"/>
    <property type="project" value="UniProtKB-UniRule"/>
</dbReference>
<keyword evidence="12" id="KW-0963">Cytoplasm</keyword>
<dbReference type="PIRSF" id="PIRSF003095">
    <property type="entry name" value="Trigger_factor"/>
    <property type="match status" value="1"/>
</dbReference>
<keyword evidence="15" id="KW-0175">Coiled coil</keyword>
<keyword evidence="6 12" id="KW-0697">Rotamase</keyword>
<sequence length="428" mass="48530">MNVKIENIEKNVIQLEIEVDAAKFEEGMQKSFLKNASKFNVQGFRKGKAPRHIVERAYGEGVLYEDAINIICPEAYEEAITENNIDPVDKPEVDIKQIGSGQNLIFTAKVTVKPEVELGEYKGVEVQKVEANVTDEDVENEFKLVVEKSARIVSAEDRVIEDGDMAVIDFEGFIDGVAFEGGKGENYSLKIGSGQFIPGFEEQLIGAKAGDEVDVNVSFPENYGKEELDGKAALFKVKINDVKIKEYPEIDDEFAQDISEFDTLAEYKEDLKKKLVERAEANAKHETETALLDKIAESTTVDIPEVMINQQIDVLIRDFDMRLRYQGLDINRYMSAYGISQDAIIEQFRSRAEKDVLNQLIIDKIVDLEKIEVSQEEIDEEIKKLAGNYKQDEEEFKKHLKDDDIEYIKKDLAVVKTINFLMENAKVV</sequence>
<feature type="domain" description="PPIase FKBP-type" evidence="16">
    <location>
        <begin position="163"/>
        <end position="248"/>
    </location>
</feature>
<dbReference type="Pfam" id="PF05697">
    <property type="entry name" value="Trigger_N"/>
    <property type="match status" value="1"/>
</dbReference>
<dbReference type="RefSeq" id="WP_036937213.1">
    <property type="nucleotide sequence ID" value="NZ_JQKC01000005.1"/>
</dbReference>
<dbReference type="GO" id="GO:0015031">
    <property type="term" value="P:protein transport"/>
    <property type="evidence" value="ECO:0007669"/>
    <property type="project" value="UniProtKB-UniRule"/>
</dbReference>
<dbReference type="GO" id="GO:0044183">
    <property type="term" value="F:protein folding chaperone"/>
    <property type="evidence" value="ECO:0007669"/>
    <property type="project" value="TreeGrafter"/>
</dbReference>
<dbReference type="InterPro" id="IPR005215">
    <property type="entry name" value="Trig_fac"/>
</dbReference>
<dbReference type="InterPro" id="IPR036611">
    <property type="entry name" value="Trigger_fac_ribosome-bd_sf"/>
</dbReference>
<keyword evidence="18" id="KW-1185">Reference proteome</keyword>
<dbReference type="SUPFAM" id="SSF102735">
    <property type="entry name" value="Trigger factor ribosome-binding domain"/>
    <property type="match status" value="1"/>
</dbReference>
<evidence type="ECO:0000256" key="11">
    <source>
        <dbReference type="ARBA" id="ARBA00029986"/>
    </source>
</evidence>
<evidence type="ECO:0000256" key="13">
    <source>
        <dbReference type="PROSITE-ProRule" id="PRU00277"/>
    </source>
</evidence>
<evidence type="ECO:0000256" key="2">
    <source>
        <dbReference type="ARBA" id="ARBA00005464"/>
    </source>
</evidence>
<gene>
    <name evidence="12" type="primary">tig</name>
    <name evidence="17" type="ORF">Bccel_4392</name>
</gene>
<keyword evidence="8 12" id="KW-0413">Isomerase</keyword>
<dbReference type="GO" id="GO:0005737">
    <property type="term" value="C:cytoplasm"/>
    <property type="evidence" value="ECO:0007669"/>
    <property type="project" value="UniProtKB-SubCell"/>
</dbReference>
<evidence type="ECO:0000256" key="4">
    <source>
        <dbReference type="ARBA" id="ARBA00016902"/>
    </source>
</evidence>
<proteinExistence type="inferred from homology"/>
<dbReference type="GO" id="GO:0051083">
    <property type="term" value="P:'de novo' cotranslational protein folding"/>
    <property type="evidence" value="ECO:0007669"/>
    <property type="project" value="TreeGrafter"/>
</dbReference>
<comment type="domain">
    <text evidence="12">Consists of 3 domains; the N-terminus binds the ribosome, the middle domain has PPIase activity, while the C-terminus has intrinsic chaperone activity on its own.</text>
</comment>
<evidence type="ECO:0000256" key="3">
    <source>
        <dbReference type="ARBA" id="ARBA00013194"/>
    </source>
</evidence>
<evidence type="ECO:0000259" key="16">
    <source>
        <dbReference type="PROSITE" id="PS50059"/>
    </source>
</evidence>
<keyword evidence="9 12" id="KW-0131">Cell cycle</keyword>
<evidence type="ECO:0000256" key="14">
    <source>
        <dbReference type="RuleBase" id="RU003914"/>
    </source>
</evidence>
<dbReference type="PANTHER" id="PTHR30560">
    <property type="entry name" value="TRIGGER FACTOR CHAPERONE AND PEPTIDYL-PROLYL CIS/TRANS ISOMERASE"/>
    <property type="match status" value="1"/>
</dbReference>